<evidence type="ECO:0000313" key="3">
    <source>
        <dbReference type="Proteomes" id="UP000228886"/>
    </source>
</evidence>
<dbReference type="PROSITE" id="PS51733">
    <property type="entry name" value="BPL_LPL_CATALYTIC"/>
    <property type="match status" value="1"/>
</dbReference>
<dbReference type="PANTHER" id="PTHR43679">
    <property type="entry name" value="OCTANOYLTRANSFERASE LIPM-RELATED"/>
    <property type="match status" value="1"/>
</dbReference>
<dbReference type="Pfam" id="PF21948">
    <property type="entry name" value="LplA-B_cat"/>
    <property type="match status" value="1"/>
</dbReference>
<dbReference type="AlphaFoldDB" id="A0A2M7E6Q1"/>
<accession>A0A2M7E6Q1</accession>
<dbReference type="InterPro" id="IPR045864">
    <property type="entry name" value="aa-tRNA-synth_II/BPL/LPL"/>
</dbReference>
<proteinExistence type="predicted"/>
<feature type="domain" description="BPL/LPL catalytic" evidence="1">
    <location>
        <begin position="14"/>
        <end position="214"/>
    </location>
</feature>
<organism evidence="2 3">
    <name type="scientific">bacterium (Candidatus Ratteibacteria) CG01_land_8_20_14_3_00_40_19</name>
    <dbReference type="NCBI Taxonomy" id="2014290"/>
    <lineage>
        <taxon>Bacteria</taxon>
        <taxon>Candidatus Ratteibacteria</taxon>
    </lineage>
</organism>
<dbReference type="SUPFAM" id="SSF55681">
    <property type="entry name" value="Class II aaRS and biotin synthetases"/>
    <property type="match status" value="1"/>
</dbReference>
<protein>
    <recommendedName>
        <fullName evidence="1">BPL/LPL catalytic domain-containing protein</fullName>
    </recommendedName>
</protein>
<comment type="caution">
    <text evidence="2">The sequence shown here is derived from an EMBL/GenBank/DDBJ whole genome shotgun (WGS) entry which is preliminary data.</text>
</comment>
<dbReference type="CDD" id="cd16443">
    <property type="entry name" value="LplA"/>
    <property type="match status" value="1"/>
</dbReference>
<sequence length="249" mass="28361">MAIDEAIFAFTGKKNSLPTLRFYQWKPAAVSIGYSQDINEELNLEECRRLKIDVVRRWTGGGAIFHQDELTYSFTSKTDAFKGFNNFITSYYRVCAGIIKGLSRLGIQAGFRERGDSFLNKGIPCFMANSKHDLIADRKKLVGNAQRRTKEVFLQQGSLPIAYDFGLINKLFPQSDGFGDVASSISEILDRRIPLKEIRQKLLSGFVDNFSVSFKEDSLSSEELTMAQKLFKEKYSSPEWTFNKKVRKT</sequence>
<dbReference type="InterPro" id="IPR004143">
    <property type="entry name" value="BPL_LPL_catalytic"/>
</dbReference>
<reference evidence="3" key="1">
    <citation type="submission" date="2017-09" db="EMBL/GenBank/DDBJ databases">
        <title>Depth-based differentiation of microbial function through sediment-hosted aquifers and enrichment of novel symbionts in the deep terrestrial subsurface.</title>
        <authorList>
            <person name="Probst A.J."/>
            <person name="Ladd B."/>
            <person name="Jarett J.K."/>
            <person name="Geller-Mcgrath D.E."/>
            <person name="Sieber C.M.K."/>
            <person name="Emerson J.B."/>
            <person name="Anantharaman K."/>
            <person name="Thomas B.C."/>
            <person name="Malmstrom R."/>
            <person name="Stieglmeier M."/>
            <person name="Klingl A."/>
            <person name="Woyke T."/>
            <person name="Ryan C.M."/>
            <person name="Banfield J.F."/>
        </authorList>
    </citation>
    <scope>NUCLEOTIDE SEQUENCE [LARGE SCALE GENOMIC DNA]</scope>
</reference>
<dbReference type="PANTHER" id="PTHR43679:SF2">
    <property type="entry name" value="OCTANOYL-[GCVH]:PROTEIN N-OCTANOYLTRANSFERASE"/>
    <property type="match status" value="1"/>
</dbReference>
<gene>
    <name evidence="2" type="ORF">COS11_07750</name>
</gene>
<dbReference type="InterPro" id="IPR050664">
    <property type="entry name" value="Octanoyltrans_LipM/LipL"/>
</dbReference>
<name>A0A2M7E6Q1_9BACT</name>
<evidence type="ECO:0000313" key="2">
    <source>
        <dbReference type="EMBL" id="PIV63378.1"/>
    </source>
</evidence>
<dbReference type="EMBL" id="PETL01000371">
    <property type="protein sequence ID" value="PIV63378.1"/>
    <property type="molecule type" value="Genomic_DNA"/>
</dbReference>
<dbReference type="Gene3D" id="3.30.930.10">
    <property type="entry name" value="Bira Bifunctional Protein, Domain 2"/>
    <property type="match status" value="1"/>
</dbReference>
<evidence type="ECO:0000259" key="1">
    <source>
        <dbReference type="PROSITE" id="PS51733"/>
    </source>
</evidence>
<dbReference type="Proteomes" id="UP000228886">
    <property type="component" value="Unassembled WGS sequence"/>
</dbReference>